<dbReference type="EMBL" id="KZ303490">
    <property type="protein sequence ID" value="PIA18247.1"/>
    <property type="molecule type" value="Genomic_DNA"/>
</dbReference>
<gene>
    <name evidence="6" type="ORF">COEREDRAFT_39229</name>
</gene>
<evidence type="ECO:0000313" key="7">
    <source>
        <dbReference type="Proteomes" id="UP000242474"/>
    </source>
</evidence>
<dbReference type="InterPro" id="IPR016068">
    <property type="entry name" value="Translin_N"/>
</dbReference>
<accession>A0A2G5BHN6</accession>
<dbReference type="STRING" id="763665.A0A2G5BHN6"/>
<dbReference type="Pfam" id="PF01997">
    <property type="entry name" value="Translin"/>
    <property type="match status" value="1"/>
</dbReference>
<keyword evidence="5" id="KW-0539">Nucleus</keyword>
<evidence type="ECO:0000256" key="1">
    <source>
        <dbReference type="ARBA" id="ARBA00004123"/>
    </source>
</evidence>
<dbReference type="GO" id="GO:0005737">
    <property type="term" value="C:cytoplasm"/>
    <property type="evidence" value="ECO:0007669"/>
    <property type="project" value="UniProtKB-SubCell"/>
</dbReference>
<dbReference type="InterPro" id="IPR002848">
    <property type="entry name" value="Translin_fam"/>
</dbReference>
<dbReference type="GO" id="GO:0043565">
    <property type="term" value="F:sequence-specific DNA binding"/>
    <property type="evidence" value="ECO:0007669"/>
    <property type="project" value="InterPro"/>
</dbReference>
<dbReference type="SUPFAM" id="SSF74784">
    <property type="entry name" value="Translin"/>
    <property type="match status" value="1"/>
</dbReference>
<name>A0A2G5BHN6_COERN</name>
<comment type="subcellular location">
    <subcellularLocation>
        <location evidence="2">Cytoplasm</location>
    </subcellularLocation>
    <subcellularLocation>
        <location evidence="1">Nucleus</location>
    </subcellularLocation>
</comment>
<dbReference type="Gene3D" id="1.20.58.190">
    <property type="entry name" value="Translin, domain 1"/>
    <property type="match status" value="1"/>
</dbReference>
<dbReference type="Proteomes" id="UP000242474">
    <property type="component" value="Unassembled WGS sequence"/>
</dbReference>
<dbReference type="PANTHER" id="PTHR10741">
    <property type="entry name" value="TRANSLIN AND TRANSLIN ASSOCIATED PROTEIN X"/>
    <property type="match status" value="1"/>
</dbReference>
<comment type="similarity">
    <text evidence="3">Belongs to the translin family.</text>
</comment>
<evidence type="ECO:0000313" key="6">
    <source>
        <dbReference type="EMBL" id="PIA18247.1"/>
    </source>
</evidence>
<dbReference type="GO" id="GO:0005634">
    <property type="term" value="C:nucleus"/>
    <property type="evidence" value="ECO:0007669"/>
    <property type="project" value="UniProtKB-SubCell"/>
</dbReference>
<protein>
    <submittedName>
        <fullName evidence="6">Translin</fullName>
    </submittedName>
</protein>
<keyword evidence="4" id="KW-0963">Cytoplasm</keyword>
<evidence type="ECO:0000256" key="3">
    <source>
        <dbReference type="ARBA" id="ARBA00005902"/>
    </source>
</evidence>
<evidence type="ECO:0000256" key="2">
    <source>
        <dbReference type="ARBA" id="ARBA00004496"/>
    </source>
</evidence>
<dbReference type="InterPro" id="IPR016069">
    <property type="entry name" value="Translin_C"/>
</dbReference>
<dbReference type="OrthoDB" id="31005at2759"/>
<dbReference type="Gene3D" id="1.20.58.200">
    <property type="entry name" value="Translin, domain 2"/>
    <property type="match status" value="1"/>
</dbReference>
<reference evidence="6 7" key="1">
    <citation type="journal article" date="2015" name="Genome Biol. Evol.">
        <title>Phylogenomic analyses indicate that early fungi evolved digesting cell walls of algal ancestors of land plants.</title>
        <authorList>
            <person name="Chang Y."/>
            <person name="Wang S."/>
            <person name="Sekimoto S."/>
            <person name="Aerts A.L."/>
            <person name="Choi C."/>
            <person name="Clum A."/>
            <person name="LaButti K.M."/>
            <person name="Lindquist E.A."/>
            <person name="Yee Ngan C."/>
            <person name="Ohm R.A."/>
            <person name="Salamov A.A."/>
            <person name="Grigoriev I.V."/>
            <person name="Spatafora J.W."/>
            <person name="Berbee M.L."/>
        </authorList>
    </citation>
    <scope>NUCLEOTIDE SEQUENCE [LARGE SCALE GENOMIC DNA]</scope>
    <source>
        <strain evidence="6 7">NRRL 1564</strain>
    </source>
</reference>
<organism evidence="6 7">
    <name type="scientific">Coemansia reversa (strain ATCC 12441 / NRRL 1564)</name>
    <dbReference type="NCBI Taxonomy" id="763665"/>
    <lineage>
        <taxon>Eukaryota</taxon>
        <taxon>Fungi</taxon>
        <taxon>Fungi incertae sedis</taxon>
        <taxon>Zoopagomycota</taxon>
        <taxon>Kickxellomycotina</taxon>
        <taxon>Kickxellomycetes</taxon>
        <taxon>Kickxellales</taxon>
        <taxon>Kickxellaceae</taxon>
        <taxon>Coemansia</taxon>
    </lineage>
</organism>
<evidence type="ECO:0000256" key="4">
    <source>
        <dbReference type="ARBA" id="ARBA00022490"/>
    </source>
</evidence>
<dbReference type="AlphaFoldDB" id="A0A2G5BHN6"/>
<dbReference type="CDD" id="cd14820">
    <property type="entry name" value="TRAX"/>
    <property type="match status" value="1"/>
</dbReference>
<keyword evidence="7" id="KW-1185">Reference proteome</keyword>
<evidence type="ECO:0000256" key="5">
    <source>
        <dbReference type="ARBA" id="ARBA00023242"/>
    </source>
</evidence>
<sequence>MEDISSMSANKKEIITTFSKYRDTLDVHYDQRERIIKCTRDITALSKKIVFALLRITQDSPEKVFKDAETKHAQVLELFRKLSKELQGSDACRYNRQATAGIQEYIEAIGLWHFLQHNNLITMDQVLERLSIDGQPLVTVTNEDYLLGISDLPGEVNRYCINAIGKGDHDAVKRSLEFLRLLKEGISLVLCSCHIKELGKKLPVLNSSLEKIEKTYYSMAIRENELHSIGIMNVDNSEQANII</sequence>
<dbReference type="InterPro" id="IPR036081">
    <property type="entry name" value="Translin_sf"/>
</dbReference>
<proteinExistence type="inferred from homology"/>